<evidence type="ECO:0000313" key="6">
    <source>
        <dbReference type="EMBL" id="GMH69467.1"/>
    </source>
</evidence>
<evidence type="ECO:0008006" key="8">
    <source>
        <dbReference type="Google" id="ProtNLM"/>
    </source>
</evidence>
<dbReference type="Proteomes" id="UP001162640">
    <property type="component" value="Unassembled WGS sequence"/>
</dbReference>
<dbReference type="InterPro" id="IPR056290">
    <property type="entry name" value="CEPT76/DRC7_peptidase-like_dom"/>
</dbReference>
<comment type="subcellular location">
    <subcellularLocation>
        <location evidence="1">Cytoplasm</location>
        <location evidence="1">Cytoskeleton</location>
        <location evidence="1">Microtubule organizing center</location>
        <location evidence="1">Centrosome</location>
    </subcellularLocation>
</comment>
<comment type="caution">
    <text evidence="6">The sequence shown here is derived from an EMBL/GenBank/DDBJ whole genome shotgun (WGS) entry which is preliminary data.</text>
</comment>
<evidence type="ECO:0000259" key="4">
    <source>
        <dbReference type="Pfam" id="PF24652"/>
    </source>
</evidence>
<dbReference type="AlphaFoldDB" id="A0A9W7E839"/>
<evidence type="ECO:0000256" key="2">
    <source>
        <dbReference type="ARBA" id="ARBA00022490"/>
    </source>
</evidence>
<dbReference type="PANTHER" id="PTHR46436">
    <property type="entry name" value="CENTROSOMAL PROTEIN OF 76 KDA"/>
    <property type="match status" value="1"/>
</dbReference>
<dbReference type="GO" id="GO:0005813">
    <property type="term" value="C:centrosome"/>
    <property type="evidence" value="ECO:0007669"/>
    <property type="project" value="UniProtKB-SubCell"/>
</dbReference>
<evidence type="ECO:0000313" key="7">
    <source>
        <dbReference type="Proteomes" id="UP001162640"/>
    </source>
</evidence>
<evidence type="ECO:0000259" key="5">
    <source>
        <dbReference type="Pfam" id="PF24656"/>
    </source>
</evidence>
<dbReference type="Gene3D" id="3.10.620.30">
    <property type="match status" value="1"/>
</dbReference>
<gene>
    <name evidence="6" type="ORF">TL16_g05166</name>
</gene>
<evidence type="ECO:0000256" key="1">
    <source>
        <dbReference type="ARBA" id="ARBA00004300"/>
    </source>
</evidence>
<keyword evidence="2" id="KW-0963">Cytoplasm</keyword>
<reference evidence="7" key="1">
    <citation type="journal article" date="2023" name="Commun. Biol.">
        <title>Genome analysis of Parmales, the sister group of diatoms, reveals the evolutionary specialization of diatoms from phago-mixotrophs to photoautotrophs.</title>
        <authorList>
            <person name="Ban H."/>
            <person name="Sato S."/>
            <person name="Yoshikawa S."/>
            <person name="Yamada K."/>
            <person name="Nakamura Y."/>
            <person name="Ichinomiya M."/>
            <person name="Sato N."/>
            <person name="Blanc-Mathieu R."/>
            <person name="Endo H."/>
            <person name="Kuwata A."/>
            <person name="Ogata H."/>
        </authorList>
    </citation>
    <scope>NUCLEOTIDE SEQUENCE [LARGE SCALE GENOMIC DNA]</scope>
</reference>
<organism evidence="6 7">
    <name type="scientific">Triparma laevis f. inornata</name>
    <dbReference type="NCBI Taxonomy" id="1714386"/>
    <lineage>
        <taxon>Eukaryota</taxon>
        <taxon>Sar</taxon>
        <taxon>Stramenopiles</taxon>
        <taxon>Ochrophyta</taxon>
        <taxon>Bolidophyceae</taxon>
        <taxon>Parmales</taxon>
        <taxon>Triparmaceae</taxon>
        <taxon>Triparma</taxon>
    </lineage>
</organism>
<protein>
    <recommendedName>
        <fullName evidence="8">C2 domain-containing protein</fullName>
    </recommendedName>
</protein>
<feature type="domain" description="CEP76/DRC7 peptidase-like" evidence="5">
    <location>
        <begin position="352"/>
        <end position="484"/>
    </location>
</feature>
<evidence type="ECO:0000259" key="3">
    <source>
        <dbReference type="Pfam" id="PF15627"/>
    </source>
</evidence>
<dbReference type="InterPro" id="IPR052299">
    <property type="entry name" value="CEP76"/>
</dbReference>
<feature type="domain" description="CEP76 C2" evidence="3">
    <location>
        <begin position="79"/>
        <end position="242"/>
    </location>
</feature>
<sequence>MENNPAAANSGAKVSSVRDVRDALRSTPAYEALRENLVEMLQGDGGLGTEAGAKGVTSMLKSLLLSSKTNTTPDITPQLDPDMLYLRVTVGKGAAFISHLTPSNAPHQPSSLTDLSLSLAFKGHRVTTSPVRSSMDPVFGGSFVFPLSTSTPTDSQEWYNLITSEADKLHIACTSSPVTSKATHKSFAMIQKDLVATGSVDWRTSLISPDGGMIELKGSGGEGGFLVGGGGGTVFMKLELVQSQSDLTLPLTTDEILRHITLNDQKELENARDFYLYARDWWRGFQEISNEHATREGVRIFAEDEQGTNRCVCTYINPVKSGRLIDSPRHAARFVSLIPFERRSGVGGRRVDSWQSWHGFLSRGRGDVEDHACLLCSLLLGFGLSAYVVIGQAYDSSDGGDEQREHAWVCTITQSGDVCMIESLTGQRYEIAGGKAGADDVANLPYATVSCVFNNSGFWANKNVDDSIAEVNWDLDNIKNWKTMDGEAIRVAPKTISNPPTLVPCSFSTEVAEGLEKELQELIRSKREATYGLSSSWDDSLAYLLQPAIAAYENERLTGYSFGSDDFQNAVKNAVPERHCFKGLPLCFAHLDAGKIVAGIEGSDIGADILKSQGDAVKFALRVRVYGYAENTLAVWVMLAVKFLPKNE</sequence>
<dbReference type="InterPro" id="IPR056288">
    <property type="entry name" value="CEP76_C"/>
</dbReference>
<name>A0A9W7E839_9STRA</name>
<proteinExistence type="predicted"/>
<dbReference type="EMBL" id="BLQM01000148">
    <property type="protein sequence ID" value="GMH69467.1"/>
    <property type="molecule type" value="Genomic_DNA"/>
</dbReference>
<dbReference type="Pfam" id="PF24656">
    <property type="entry name" value="CEPT76_peptidase"/>
    <property type="match status" value="1"/>
</dbReference>
<feature type="domain" description="Centrosomal protein of 76 kDa C-terminal" evidence="4">
    <location>
        <begin position="508"/>
        <end position="643"/>
    </location>
</feature>
<dbReference type="Pfam" id="PF24652">
    <property type="entry name" value="CEP76_C"/>
    <property type="match status" value="1"/>
</dbReference>
<accession>A0A9W7E839</accession>
<dbReference type="PANTHER" id="PTHR46436:SF1">
    <property type="entry name" value="CENTROSOMAL PROTEIN OF 76 KDA"/>
    <property type="match status" value="1"/>
</dbReference>
<dbReference type="InterPro" id="IPR028926">
    <property type="entry name" value="CEP76-C2"/>
</dbReference>
<dbReference type="Pfam" id="PF15627">
    <property type="entry name" value="CEP76-C2"/>
    <property type="match status" value="1"/>
</dbReference>